<evidence type="ECO:0000313" key="7">
    <source>
        <dbReference type="EMBL" id="EAU82411.2"/>
    </source>
</evidence>
<comment type="subcellular location">
    <subcellularLocation>
        <location evidence="1">Membrane</location>
        <topology evidence="1">Multi-pass membrane protein</topology>
    </subcellularLocation>
</comment>
<keyword evidence="2 6" id="KW-0812">Transmembrane</keyword>
<dbReference type="RefSeq" id="XP_001839397.2">
    <property type="nucleotide sequence ID" value="XM_001839345.2"/>
</dbReference>
<dbReference type="AlphaFoldDB" id="A8P7N5"/>
<feature type="transmembrane region" description="Helical" evidence="6">
    <location>
        <begin position="138"/>
        <end position="161"/>
    </location>
</feature>
<gene>
    <name evidence="7" type="ORF">CC1G_11097</name>
</gene>
<dbReference type="InterPro" id="IPR011701">
    <property type="entry name" value="MFS"/>
</dbReference>
<dbReference type="GO" id="GO:0000329">
    <property type="term" value="C:fungal-type vacuole membrane"/>
    <property type="evidence" value="ECO:0007669"/>
    <property type="project" value="TreeGrafter"/>
</dbReference>
<dbReference type="VEuPathDB" id="FungiDB:CC1G_11097"/>
<evidence type="ECO:0000256" key="4">
    <source>
        <dbReference type="ARBA" id="ARBA00023136"/>
    </source>
</evidence>
<feature type="transmembrane region" description="Helical" evidence="6">
    <location>
        <begin position="431"/>
        <end position="454"/>
    </location>
</feature>
<proteinExistence type="predicted"/>
<dbReference type="SUPFAM" id="SSF103473">
    <property type="entry name" value="MFS general substrate transporter"/>
    <property type="match status" value="1"/>
</dbReference>
<feature type="region of interest" description="Disordered" evidence="5">
    <location>
        <begin position="282"/>
        <end position="331"/>
    </location>
</feature>
<feature type="transmembrane region" description="Helical" evidence="6">
    <location>
        <begin position="358"/>
        <end position="376"/>
    </location>
</feature>
<protein>
    <recommendedName>
        <fullName evidence="9">Nodulin-like domain-containing protein</fullName>
    </recommendedName>
</protein>
<evidence type="ECO:0000256" key="1">
    <source>
        <dbReference type="ARBA" id="ARBA00004141"/>
    </source>
</evidence>
<dbReference type="HOGENOM" id="CLU_012596_1_0_1"/>
<dbReference type="PANTHER" id="PTHR21576">
    <property type="entry name" value="UNCHARACTERIZED NODULIN-LIKE PROTEIN"/>
    <property type="match status" value="1"/>
</dbReference>
<dbReference type="Gene3D" id="1.20.1250.20">
    <property type="entry name" value="MFS general substrate transporter like domains"/>
    <property type="match status" value="1"/>
</dbReference>
<evidence type="ECO:0000256" key="2">
    <source>
        <dbReference type="ARBA" id="ARBA00022692"/>
    </source>
</evidence>
<sequence length="613" mass="65675">MTQVHHPPIPPIYSVQRFVTLVSSIVVALASGTNYVSPLLAFGNVLFLIGFEAYGPQLANRLGISHTELNVVALAGNIGVYSTGPIWGRIVDKRGPRILLASACAFLLAGYLGIKFMYDAEEEGGEEDTKDGIPTLGFVFLALCCFLTGAGGCAGLAGAVNSTAKTFPDQMRATTTGLVISGFGLSAFLFSTVSQTVYAGNTSSFLSLLAFGTSVPLFLGLFTVRPIPLPSHDPLLDHEDGEDDEEDGGSGYHSATDGPGSRAPLLNHDENDEDHVFHQRNHSYSGAEGTSALPSPKQRADEGDVEMSPQRLGGGDSDVHVDSVGGRRGNRSLSRGAAMTLDLSPNVHGYKLWKSLDFYLLFWSLSLLSGTGLMYINNVGSMSQALYAFKNPSYDRVEAAKWQAMQVSAISVMNCLGRIFIASRIDHIADLWVASSVLGLGYGAVFSLFPTVCLEWFGMPHFSENWGFLSMSPMFAGNFFSLVFGYTLDKNEDFEDAPASDDGLLSPRSIGVSMVRRALAAVPALLHRAAQSPDSLPPPPLLSSTNATTPATANPHPNPIHIRCSKGLECYIESLYLTMGATLLAIGLTVWASWRDRRKIGRAMAGRTRGGRG</sequence>
<dbReference type="eggNOG" id="ENOG502RWDV">
    <property type="taxonomic scope" value="Eukaryota"/>
</dbReference>
<feature type="transmembrane region" description="Helical" evidence="6">
    <location>
        <begin position="98"/>
        <end position="118"/>
    </location>
</feature>
<reference evidence="7 8" key="1">
    <citation type="journal article" date="2010" name="Proc. Natl. Acad. Sci. U.S.A.">
        <title>Insights into evolution of multicellular fungi from the assembled chromosomes of the mushroom Coprinopsis cinerea (Coprinus cinereus).</title>
        <authorList>
            <person name="Stajich J.E."/>
            <person name="Wilke S.K."/>
            <person name="Ahren D."/>
            <person name="Au C.H."/>
            <person name="Birren B.W."/>
            <person name="Borodovsky M."/>
            <person name="Burns C."/>
            <person name="Canback B."/>
            <person name="Casselton L.A."/>
            <person name="Cheng C.K."/>
            <person name="Deng J."/>
            <person name="Dietrich F.S."/>
            <person name="Fargo D.C."/>
            <person name="Farman M.L."/>
            <person name="Gathman A.C."/>
            <person name="Goldberg J."/>
            <person name="Guigo R."/>
            <person name="Hoegger P.J."/>
            <person name="Hooker J.B."/>
            <person name="Huggins A."/>
            <person name="James T.Y."/>
            <person name="Kamada T."/>
            <person name="Kilaru S."/>
            <person name="Kodira C."/>
            <person name="Kues U."/>
            <person name="Kupfer D."/>
            <person name="Kwan H.S."/>
            <person name="Lomsadze A."/>
            <person name="Li W."/>
            <person name="Lilly W.W."/>
            <person name="Ma L.J."/>
            <person name="Mackey A.J."/>
            <person name="Manning G."/>
            <person name="Martin F."/>
            <person name="Muraguchi H."/>
            <person name="Natvig D.O."/>
            <person name="Palmerini H."/>
            <person name="Ramesh M.A."/>
            <person name="Rehmeyer C.J."/>
            <person name="Roe B.A."/>
            <person name="Shenoy N."/>
            <person name="Stanke M."/>
            <person name="Ter-Hovhannisyan V."/>
            <person name="Tunlid A."/>
            <person name="Velagapudi R."/>
            <person name="Vision T.J."/>
            <person name="Zeng Q."/>
            <person name="Zolan M.E."/>
            <person name="Pukkila P.J."/>
        </authorList>
    </citation>
    <scope>NUCLEOTIDE SEQUENCE [LARGE SCALE GENOMIC DNA]</scope>
    <source>
        <strain evidence="8">Okayama-7 / 130 / ATCC MYA-4618 / FGSC 9003</strain>
    </source>
</reference>
<feature type="region of interest" description="Disordered" evidence="5">
    <location>
        <begin position="233"/>
        <end position="269"/>
    </location>
</feature>
<evidence type="ECO:0000256" key="6">
    <source>
        <dbReference type="SAM" id="Phobius"/>
    </source>
</evidence>
<dbReference type="EMBL" id="AACS02000005">
    <property type="protein sequence ID" value="EAU82411.2"/>
    <property type="molecule type" value="Genomic_DNA"/>
</dbReference>
<comment type="caution">
    <text evidence="7">The sequence shown here is derived from an EMBL/GenBank/DDBJ whole genome shotgun (WGS) entry which is preliminary data.</text>
</comment>
<name>A8P7N5_COPC7</name>
<evidence type="ECO:0008006" key="9">
    <source>
        <dbReference type="Google" id="ProtNLM"/>
    </source>
</evidence>
<evidence type="ECO:0000256" key="3">
    <source>
        <dbReference type="ARBA" id="ARBA00022989"/>
    </source>
</evidence>
<feature type="compositionally biased region" description="Acidic residues" evidence="5">
    <location>
        <begin position="239"/>
        <end position="248"/>
    </location>
</feature>
<dbReference type="PANTHER" id="PTHR21576:SF160">
    <property type="entry name" value="NODULIN-LIKE DOMAIN-CONTAINING PROTEIN"/>
    <property type="match status" value="1"/>
</dbReference>
<feature type="compositionally biased region" description="Low complexity" evidence="5">
    <location>
        <begin position="542"/>
        <end position="555"/>
    </location>
</feature>
<dbReference type="InterPro" id="IPR036259">
    <property type="entry name" value="MFS_trans_sf"/>
</dbReference>
<dbReference type="Proteomes" id="UP000001861">
    <property type="component" value="Unassembled WGS sequence"/>
</dbReference>
<dbReference type="OrthoDB" id="410267at2759"/>
<feature type="transmembrane region" description="Helical" evidence="6">
    <location>
        <begin position="205"/>
        <end position="224"/>
    </location>
</feature>
<evidence type="ECO:0000256" key="5">
    <source>
        <dbReference type="SAM" id="MobiDB-lite"/>
    </source>
</evidence>
<dbReference type="GO" id="GO:0022857">
    <property type="term" value="F:transmembrane transporter activity"/>
    <property type="evidence" value="ECO:0007669"/>
    <property type="project" value="InterPro"/>
</dbReference>
<accession>A8P7N5</accession>
<keyword evidence="3 6" id="KW-1133">Transmembrane helix</keyword>
<feature type="transmembrane region" description="Helical" evidence="6">
    <location>
        <begin position="466"/>
        <end position="488"/>
    </location>
</feature>
<feature type="region of interest" description="Disordered" evidence="5">
    <location>
        <begin position="530"/>
        <end position="558"/>
    </location>
</feature>
<feature type="transmembrane region" description="Helical" evidence="6">
    <location>
        <begin position="575"/>
        <end position="594"/>
    </location>
</feature>
<dbReference type="Pfam" id="PF07690">
    <property type="entry name" value="MFS_1"/>
    <property type="match status" value="1"/>
</dbReference>
<keyword evidence="8" id="KW-1185">Reference proteome</keyword>
<keyword evidence="4 6" id="KW-0472">Membrane</keyword>
<evidence type="ECO:0000313" key="8">
    <source>
        <dbReference type="Proteomes" id="UP000001861"/>
    </source>
</evidence>
<dbReference type="KEGG" id="cci:CC1G_11097"/>
<dbReference type="OMA" id="PDGLGCY"/>
<organism evidence="7 8">
    <name type="scientific">Coprinopsis cinerea (strain Okayama-7 / 130 / ATCC MYA-4618 / FGSC 9003)</name>
    <name type="common">Inky cap fungus</name>
    <name type="synonym">Hormographiella aspergillata</name>
    <dbReference type="NCBI Taxonomy" id="240176"/>
    <lineage>
        <taxon>Eukaryota</taxon>
        <taxon>Fungi</taxon>
        <taxon>Dikarya</taxon>
        <taxon>Basidiomycota</taxon>
        <taxon>Agaricomycotina</taxon>
        <taxon>Agaricomycetes</taxon>
        <taxon>Agaricomycetidae</taxon>
        <taxon>Agaricales</taxon>
        <taxon>Agaricineae</taxon>
        <taxon>Psathyrellaceae</taxon>
        <taxon>Coprinopsis</taxon>
    </lineage>
</organism>
<dbReference type="InParanoid" id="A8P7N5"/>
<feature type="transmembrane region" description="Helical" evidence="6">
    <location>
        <begin position="173"/>
        <end position="193"/>
    </location>
</feature>
<dbReference type="GeneID" id="6016011"/>